<dbReference type="Proteomes" id="UP000440096">
    <property type="component" value="Unassembled WGS sequence"/>
</dbReference>
<protein>
    <recommendedName>
        <fullName evidence="4">Subtilisin inhibitor domain-containing protein</fullName>
    </recommendedName>
</protein>
<evidence type="ECO:0000313" key="3">
    <source>
        <dbReference type="Proteomes" id="UP000440096"/>
    </source>
</evidence>
<dbReference type="OrthoDB" id="3629463at2"/>
<comment type="caution">
    <text evidence="2">The sequence shown here is derived from an EMBL/GenBank/DDBJ whole genome shotgun (WGS) entry which is preliminary data.</text>
</comment>
<accession>A0A6N7ZBM6</accession>
<keyword evidence="1" id="KW-0732">Signal</keyword>
<dbReference type="EMBL" id="WMBA01000091">
    <property type="protein sequence ID" value="MTD59171.1"/>
    <property type="molecule type" value="Genomic_DNA"/>
</dbReference>
<evidence type="ECO:0000256" key="1">
    <source>
        <dbReference type="SAM" id="SignalP"/>
    </source>
</evidence>
<gene>
    <name evidence="2" type="ORF">GKO32_35080</name>
</gene>
<evidence type="ECO:0008006" key="4">
    <source>
        <dbReference type="Google" id="ProtNLM"/>
    </source>
</evidence>
<keyword evidence="3" id="KW-1185">Reference proteome</keyword>
<dbReference type="AlphaFoldDB" id="A0A6N7ZBM6"/>
<sequence>MCAGIAGAMVTWAPAASAAGAEPALVHASPVNDCKLNVRTGADAGATLLTTLTCVNYTTCASASDVPCGPYVTGGVYSCVGADGKELTDNRWAEVSWRVPQKSYVAVGCAAFRP</sequence>
<name>A0A6N7ZBM6_9PSEU</name>
<feature type="signal peptide" evidence="1">
    <location>
        <begin position="1"/>
        <end position="18"/>
    </location>
</feature>
<organism evidence="2 3">
    <name type="scientific">Amycolatopsis pithecellobii</name>
    <dbReference type="NCBI Taxonomy" id="664692"/>
    <lineage>
        <taxon>Bacteria</taxon>
        <taxon>Bacillati</taxon>
        <taxon>Actinomycetota</taxon>
        <taxon>Actinomycetes</taxon>
        <taxon>Pseudonocardiales</taxon>
        <taxon>Pseudonocardiaceae</taxon>
        <taxon>Amycolatopsis</taxon>
    </lineage>
</organism>
<feature type="chain" id="PRO_5026842592" description="Subtilisin inhibitor domain-containing protein" evidence="1">
    <location>
        <begin position="19"/>
        <end position="114"/>
    </location>
</feature>
<reference evidence="2 3" key="1">
    <citation type="submission" date="2019-11" db="EMBL/GenBank/DDBJ databases">
        <title>Draft genome of Amycolatopsis RM579.</title>
        <authorList>
            <person name="Duangmal K."/>
            <person name="Mingma R."/>
        </authorList>
    </citation>
    <scope>NUCLEOTIDE SEQUENCE [LARGE SCALE GENOMIC DNA]</scope>
    <source>
        <strain evidence="2 3">RM579</strain>
    </source>
</reference>
<evidence type="ECO:0000313" key="2">
    <source>
        <dbReference type="EMBL" id="MTD59171.1"/>
    </source>
</evidence>
<proteinExistence type="predicted"/>